<dbReference type="NCBIfam" id="TIGR01614">
    <property type="entry name" value="PME_inhib"/>
    <property type="match status" value="1"/>
</dbReference>
<evidence type="ECO:0000256" key="1">
    <source>
        <dbReference type="ARBA" id="ARBA00004239"/>
    </source>
</evidence>
<evidence type="ECO:0000313" key="8">
    <source>
        <dbReference type="EMBL" id="OAY74646.1"/>
    </source>
</evidence>
<dbReference type="PANTHER" id="PTHR31080:SF87">
    <property type="entry name" value="PECTINESTERASE INHIBITOR 7"/>
    <property type="match status" value="1"/>
</dbReference>
<feature type="chain" id="PRO_5044554552" evidence="6">
    <location>
        <begin position="22"/>
        <end position="212"/>
    </location>
</feature>
<dbReference type="GO" id="GO:0005576">
    <property type="term" value="C:extracellular region"/>
    <property type="evidence" value="ECO:0007669"/>
    <property type="project" value="UniProtKB-SubCell"/>
</dbReference>
<dbReference type="GO" id="GO:0004857">
    <property type="term" value="F:enzyme inhibitor activity"/>
    <property type="evidence" value="ECO:0007669"/>
    <property type="project" value="InterPro"/>
</dbReference>
<protein>
    <submittedName>
        <fullName evidence="8 11">21 kDa protein</fullName>
    </submittedName>
</protein>
<keyword evidence="3 6" id="KW-0732">Signal</keyword>
<dbReference type="InterPro" id="IPR051955">
    <property type="entry name" value="PME_Inhibitor"/>
</dbReference>
<organism evidence="8 9">
    <name type="scientific">Ananas comosus</name>
    <name type="common">Pineapple</name>
    <name type="synonym">Ananas ananas</name>
    <dbReference type="NCBI Taxonomy" id="4615"/>
    <lineage>
        <taxon>Eukaryota</taxon>
        <taxon>Viridiplantae</taxon>
        <taxon>Streptophyta</taxon>
        <taxon>Embryophyta</taxon>
        <taxon>Tracheophyta</taxon>
        <taxon>Spermatophyta</taxon>
        <taxon>Magnoliopsida</taxon>
        <taxon>Liliopsida</taxon>
        <taxon>Poales</taxon>
        <taxon>Bromeliaceae</taxon>
        <taxon>Bromelioideae</taxon>
        <taxon>Ananas</taxon>
    </lineage>
</organism>
<dbReference type="Pfam" id="PF04043">
    <property type="entry name" value="PMEI"/>
    <property type="match status" value="1"/>
</dbReference>
<evidence type="ECO:0000313" key="11">
    <source>
        <dbReference type="RefSeq" id="XP_020083816.1"/>
    </source>
</evidence>
<evidence type="ECO:0000256" key="6">
    <source>
        <dbReference type="SAM" id="SignalP"/>
    </source>
</evidence>
<comment type="similarity">
    <text evidence="5">Belongs to the PMEI family.</text>
</comment>
<keyword evidence="10" id="KW-1185">Reference proteome</keyword>
<dbReference type="InterPro" id="IPR006501">
    <property type="entry name" value="Pectinesterase_inhib_dom"/>
</dbReference>
<evidence type="ECO:0000256" key="4">
    <source>
        <dbReference type="ARBA" id="ARBA00023157"/>
    </source>
</evidence>
<dbReference type="FunFam" id="1.20.140.40:FF:000006">
    <property type="entry name" value="Pectinesterase inhibitor 3"/>
    <property type="match status" value="1"/>
</dbReference>
<dbReference type="AlphaFoldDB" id="A0A199VCQ1"/>
<dbReference type="CDD" id="cd15798">
    <property type="entry name" value="PMEI-like_3"/>
    <property type="match status" value="1"/>
</dbReference>
<sequence>MEGSLSIAVALALAAVWLSAGELSASATATAPAPAVSSKADAEFIRRSCKATRYPQLCERSLAGYAGSVHRSPRQLARLALSLSLDKAGSASSFVARLRKPRKGGSESLRQRRDAGAVRDCAETMQDSVERLRRSAREMGRMGRATSGRFGWHLSNVQTWVSGALTDQTTCLDSLAQNAPPSPRSSAIRSRVLAASQLTSNALALINRLAPT</sequence>
<evidence type="ECO:0000256" key="3">
    <source>
        <dbReference type="ARBA" id="ARBA00022729"/>
    </source>
</evidence>
<proteinExistence type="inferred from homology"/>
<dbReference type="SUPFAM" id="SSF101148">
    <property type="entry name" value="Plant invertase/pectin methylesterase inhibitor"/>
    <property type="match status" value="1"/>
</dbReference>
<name>A0A199VCQ1_ANACO</name>
<evidence type="ECO:0000256" key="2">
    <source>
        <dbReference type="ARBA" id="ARBA00022525"/>
    </source>
</evidence>
<dbReference type="Proteomes" id="UP000515123">
    <property type="component" value="Linkage group 3"/>
</dbReference>
<feature type="signal peptide" evidence="6">
    <location>
        <begin position="1"/>
        <end position="21"/>
    </location>
</feature>
<feature type="domain" description="Pectinesterase inhibitor" evidence="7">
    <location>
        <begin position="40"/>
        <end position="205"/>
    </location>
</feature>
<gene>
    <name evidence="11" type="primary">LOC109707134</name>
    <name evidence="8" type="ORF">ACMD2_02385</name>
</gene>
<evidence type="ECO:0000313" key="10">
    <source>
        <dbReference type="Proteomes" id="UP000515123"/>
    </source>
</evidence>
<dbReference type="GeneID" id="109707134"/>
<dbReference type="InterPro" id="IPR035513">
    <property type="entry name" value="Invertase/methylesterase_inhib"/>
</dbReference>
<dbReference type="RefSeq" id="XP_020083816.1">
    <property type="nucleotide sequence ID" value="XM_020228227.1"/>
</dbReference>
<reference evidence="8 9" key="1">
    <citation type="journal article" date="2016" name="DNA Res.">
        <title>The draft genome of MD-2 pineapple using hybrid error correction of long reads.</title>
        <authorList>
            <person name="Redwan R.M."/>
            <person name="Saidin A."/>
            <person name="Kumar S.V."/>
        </authorList>
    </citation>
    <scope>NUCLEOTIDE SEQUENCE [LARGE SCALE GENOMIC DNA]</scope>
    <source>
        <strain evidence="9">cv. MD2</strain>
        <tissue evidence="8">Leaf</tissue>
    </source>
</reference>
<dbReference type="STRING" id="4615.A0A199VCQ1"/>
<keyword evidence="2" id="KW-0964">Secreted</keyword>
<accession>A0A199VCQ1</accession>
<dbReference type="Gene3D" id="1.20.140.40">
    <property type="entry name" value="Invertase/pectin methylesterase inhibitor family protein"/>
    <property type="match status" value="1"/>
</dbReference>
<dbReference type="PANTHER" id="PTHR31080">
    <property type="entry name" value="PECTINESTERASE INHIBITOR-LIKE"/>
    <property type="match status" value="1"/>
</dbReference>
<dbReference type="SMART" id="SM00856">
    <property type="entry name" value="PMEI"/>
    <property type="match status" value="1"/>
</dbReference>
<evidence type="ECO:0000256" key="5">
    <source>
        <dbReference type="ARBA" id="ARBA00038471"/>
    </source>
</evidence>
<evidence type="ECO:0000313" key="9">
    <source>
        <dbReference type="Proteomes" id="UP000092600"/>
    </source>
</evidence>
<comment type="subcellular location">
    <subcellularLocation>
        <location evidence="1">Secreted</location>
        <location evidence="1">Extracellular space</location>
    </subcellularLocation>
</comment>
<dbReference type="EMBL" id="LSRQ01002333">
    <property type="protein sequence ID" value="OAY74646.1"/>
    <property type="molecule type" value="Genomic_DNA"/>
</dbReference>
<keyword evidence="4" id="KW-1015">Disulfide bond</keyword>
<dbReference type="Gramene" id="Aco014073.1.mrna1">
    <property type="protein sequence ID" value="Aco014073.1.mrna1.cds1"/>
    <property type="gene ID" value="Aco014073.1.path1"/>
</dbReference>
<dbReference type="SMR" id="A0A199VCQ1"/>
<evidence type="ECO:0000259" key="7">
    <source>
        <dbReference type="SMART" id="SM00856"/>
    </source>
</evidence>
<dbReference type="Proteomes" id="UP000092600">
    <property type="component" value="Unassembled WGS sequence"/>
</dbReference>
<dbReference type="OrthoDB" id="1430376at2759"/>
<reference evidence="11" key="2">
    <citation type="submission" date="2025-04" db="UniProtKB">
        <authorList>
            <consortium name="RefSeq"/>
        </authorList>
    </citation>
    <scope>IDENTIFICATION</scope>
    <source>
        <tissue evidence="11">Leaf</tissue>
    </source>
</reference>